<keyword evidence="7" id="KW-1185">Reference proteome</keyword>
<protein>
    <recommendedName>
        <fullName evidence="2">inorganic diphosphatase</fullName>
        <ecNumber evidence="2">3.6.1.1</ecNumber>
    </recommendedName>
</protein>
<comment type="caution">
    <text evidence="6">The sequence shown here is derived from an EMBL/GenBank/DDBJ whole genome shotgun (WGS) entry which is preliminary data.</text>
</comment>
<evidence type="ECO:0000256" key="2">
    <source>
        <dbReference type="ARBA" id="ARBA00012146"/>
    </source>
</evidence>
<dbReference type="SUPFAM" id="SSF50324">
    <property type="entry name" value="Inorganic pyrophosphatase"/>
    <property type="match status" value="1"/>
</dbReference>
<dbReference type="Pfam" id="PF00719">
    <property type="entry name" value="Pyrophosphatase"/>
    <property type="match status" value="1"/>
</dbReference>
<reference evidence="6 7" key="1">
    <citation type="submission" date="2023-11" db="EMBL/GenBank/DDBJ databases">
        <title>Streptococcus wuxiensis sp. nov., Streptococcus jiangnanensis sp. nov., Streptococcus fermentans sp. nov., three novel members of the genus Streptococcus isolated from breast milk.</title>
        <authorList>
            <person name="Zhou Y."/>
            <person name="Yang B."/>
        </authorList>
    </citation>
    <scope>NUCLEOTIDE SEQUENCE [LARGE SCALE GENOMIC DNA]</scope>
    <source>
        <strain evidence="6 7">BJSWXB5TM5</strain>
    </source>
</reference>
<proteinExistence type="predicted"/>
<dbReference type="InterPro" id="IPR036649">
    <property type="entry name" value="Pyrophosphatase_sf"/>
</dbReference>
<dbReference type="RefSeq" id="WP_320692237.1">
    <property type="nucleotide sequence ID" value="NZ_JAXHDP010000001.1"/>
</dbReference>
<keyword evidence="3" id="KW-0479">Metal-binding</keyword>
<sequence>MSYGGNEKMKFKERIFSGVIDRPVGFEDSFGNVYPINYGYIPELMGGDGEEQDVYIVSHDQQQPLEVFTGKLVAIIRRRDDIEDKWVLAPLDEKVNKGLIAEQTYFMEQYFDSWIEMVEENNDSSKGGYK</sequence>
<dbReference type="Proteomes" id="UP001280591">
    <property type="component" value="Unassembled WGS sequence"/>
</dbReference>
<dbReference type="EC" id="3.6.1.1" evidence="2"/>
<organism evidence="6 7">
    <name type="scientific">Streptococcus fermentans</name>
    <dbReference type="NCBI Taxonomy" id="3095082"/>
    <lineage>
        <taxon>Bacteria</taxon>
        <taxon>Bacillati</taxon>
        <taxon>Bacillota</taxon>
        <taxon>Bacilli</taxon>
        <taxon>Lactobacillales</taxon>
        <taxon>Streptococcaceae</taxon>
        <taxon>Streptococcus</taxon>
    </lineage>
</organism>
<gene>
    <name evidence="6" type="ORF">SPC81_01150</name>
</gene>
<keyword evidence="4" id="KW-0378">Hydrolase</keyword>
<dbReference type="EMBL" id="JAXHDP010000001">
    <property type="protein sequence ID" value="MDY4345213.1"/>
    <property type="molecule type" value="Genomic_DNA"/>
</dbReference>
<evidence type="ECO:0000256" key="4">
    <source>
        <dbReference type="ARBA" id="ARBA00022801"/>
    </source>
</evidence>
<evidence type="ECO:0000256" key="3">
    <source>
        <dbReference type="ARBA" id="ARBA00022723"/>
    </source>
</evidence>
<accession>A0ABU5FUK9</accession>
<keyword evidence="5" id="KW-0460">Magnesium</keyword>
<evidence type="ECO:0000313" key="6">
    <source>
        <dbReference type="EMBL" id="MDY4345213.1"/>
    </source>
</evidence>
<comment type="cofactor">
    <cofactor evidence="1">
        <name>Mg(2+)</name>
        <dbReference type="ChEBI" id="CHEBI:18420"/>
    </cofactor>
</comment>
<name>A0ABU5FUK9_9STRE</name>
<dbReference type="Gene3D" id="3.90.80.10">
    <property type="entry name" value="Inorganic pyrophosphatase"/>
    <property type="match status" value="1"/>
</dbReference>
<dbReference type="InterPro" id="IPR008162">
    <property type="entry name" value="Pyrophosphatase"/>
</dbReference>
<evidence type="ECO:0000256" key="1">
    <source>
        <dbReference type="ARBA" id="ARBA00001946"/>
    </source>
</evidence>
<evidence type="ECO:0000256" key="5">
    <source>
        <dbReference type="ARBA" id="ARBA00022842"/>
    </source>
</evidence>
<evidence type="ECO:0000313" key="7">
    <source>
        <dbReference type="Proteomes" id="UP001280591"/>
    </source>
</evidence>